<keyword evidence="1" id="KW-0695">RNA-directed DNA polymerase</keyword>
<accession>A0A699SUA1</accession>
<dbReference type="Gene3D" id="3.30.420.10">
    <property type="entry name" value="Ribonuclease H-like superfamily/Ribonuclease H"/>
    <property type="match status" value="1"/>
</dbReference>
<proteinExistence type="predicted"/>
<dbReference type="InterPro" id="IPR036397">
    <property type="entry name" value="RNaseH_sf"/>
</dbReference>
<dbReference type="EMBL" id="BKCJ011192847">
    <property type="protein sequence ID" value="GFD01665.1"/>
    <property type="molecule type" value="Genomic_DNA"/>
</dbReference>
<organism evidence="1">
    <name type="scientific">Tanacetum cinerariifolium</name>
    <name type="common">Dalmatian daisy</name>
    <name type="synonym">Chrysanthemum cinerariifolium</name>
    <dbReference type="NCBI Taxonomy" id="118510"/>
    <lineage>
        <taxon>Eukaryota</taxon>
        <taxon>Viridiplantae</taxon>
        <taxon>Streptophyta</taxon>
        <taxon>Embryophyta</taxon>
        <taxon>Tracheophyta</taxon>
        <taxon>Spermatophyta</taxon>
        <taxon>Magnoliopsida</taxon>
        <taxon>eudicotyledons</taxon>
        <taxon>Gunneridae</taxon>
        <taxon>Pentapetalae</taxon>
        <taxon>asterids</taxon>
        <taxon>campanulids</taxon>
        <taxon>Asterales</taxon>
        <taxon>Asteraceae</taxon>
        <taxon>Asteroideae</taxon>
        <taxon>Anthemideae</taxon>
        <taxon>Anthemidinae</taxon>
        <taxon>Tanacetum</taxon>
    </lineage>
</organism>
<keyword evidence="1" id="KW-0808">Transferase</keyword>
<reference evidence="1" key="1">
    <citation type="journal article" date="2019" name="Sci. Rep.">
        <title>Draft genome of Tanacetum cinerariifolium, the natural source of mosquito coil.</title>
        <authorList>
            <person name="Yamashiro T."/>
            <person name="Shiraishi A."/>
            <person name="Satake H."/>
            <person name="Nakayama K."/>
        </authorList>
    </citation>
    <scope>NUCLEOTIDE SEQUENCE</scope>
</reference>
<dbReference type="InterPro" id="IPR012337">
    <property type="entry name" value="RNaseH-like_sf"/>
</dbReference>
<dbReference type="GO" id="GO:0003964">
    <property type="term" value="F:RNA-directed DNA polymerase activity"/>
    <property type="evidence" value="ECO:0007669"/>
    <property type="project" value="UniProtKB-KW"/>
</dbReference>
<comment type="caution">
    <text evidence="1">The sequence shown here is derived from an EMBL/GenBank/DDBJ whole genome shotgun (WGS) entry which is preliminary data.</text>
</comment>
<feature type="non-terminal residue" evidence="1">
    <location>
        <position position="1"/>
    </location>
</feature>
<dbReference type="GO" id="GO:0003676">
    <property type="term" value="F:nucleic acid binding"/>
    <property type="evidence" value="ECO:0007669"/>
    <property type="project" value="InterPro"/>
</dbReference>
<sequence>FPNGSGITSPWISSRSFPERQVVMIPFRAFQKALGTRLDMSTTYHLETDGQSKRTIQTPEDMLRACVIDFGKGWERHLPLVEF</sequence>
<gene>
    <name evidence="1" type="ORF">Tci_873634</name>
</gene>
<dbReference type="AlphaFoldDB" id="A0A699SUA1"/>
<keyword evidence="1" id="KW-0548">Nucleotidyltransferase</keyword>
<protein>
    <submittedName>
        <fullName evidence="1">Putative reverse transcriptase domain-containing protein</fullName>
    </submittedName>
</protein>
<evidence type="ECO:0000313" key="1">
    <source>
        <dbReference type="EMBL" id="GFD01665.1"/>
    </source>
</evidence>
<dbReference type="SUPFAM" id="SSF53098">
    <property type="entry name" value="Ribonuclease H-like"/>
    <property type="match status" value="1"/>
</dbReference>
<name>A0A699SUA1_TANCI</name>